<keyword evidence="3" id="KW-1185">Reference proteome</keyword>
<name>A0AAD4HW86_9PEZI</name>
<dbReference type="PANTHER" id="PTHR42093:SF1">
    <property type="match status" value="1"/>
</dbReference>
<protein>
    <submittedName>
        <fullName evidence="2">Uncharacterized protein</fullName>
    </submittedName>
</protein>
<sequence length="177" mass="19219">MASDQDYAAFLDKANEDPSKGTQPKQQQQQSASGGGDMKKKKAFRTTQEGVDVPAPLVKVCKGGAFYTSDADEPFEAVALRWDEAGKGLPDEEEFAALIEHWDPKNAEIEILDPVDWDQNGQYADVVDAVREAGQGNDVRVYKVVRDGVRAEYWVVTTEGKGKGAKLVGAKALAVES</sequence>
<feature type="compositionally biased region" description="Low complexity" evidence="1">
    <location>
        <begin position="20"/>
        <end position="32"/>
    </location>
</feature>
<organism evidence="2 3">
    <name type="scientific">Staphylotrichum longicolle</name>
    <dbReference type="NCBI Taxonomy" id="669026"/>
    <lineage>
        <taxon>Eukaryota</taxon>
        <taxon>Fungi</taxon>
        <taxon>Dikarya</taxon>
        <taxon>Ascomycota</taxon>
        <taxon>Pezizomycotina</taxon>
        <taxon>Sordariomycetes</taxon>
        <taxon>Sordariomycetidae</taxon>
        <taxon>Sordariales</taxon>
        <taxon>Chaetomiaceae</taxon>
        <taxon>Staphylotrichum</taxon>
    </lineage>
</organism>
<dbReference type="PANTHER" id="PTHR42093">
    <property type="match status" value="1"/>
</dbReference>
<dbReference type="AlphaFoldDB" id="A0AAD4HW86"/>
<evidence type="ECO:0000313" key="3">
    <source>
        <dbReference type="Proteomes" id="UP001197093"/>
    </source>
</evidence>
<feature type="region of interest" description="Disordered" evidence="1">
    <location>
        <begin position="1"/>
        <end position="48"/>
    </location>
</feature>
<dbReference type="InterPro" id="IPR056539">
    <property type="entry name" value="NuiA-like"/>
</dbReference>
<comment type="caution">
    <text evidence="2">The sequence shown here is derived from an EMBL/GenBank/DDBJ whole genome shotgun (WGS) entry which is preliminary data.</text>
</comment>
<dbReference type="EMBL" id="JAHCVI010000005">
    <property type="protein sequence ID" value="KAG7285135.1"/>
    <property type="molecule type" value="Genomic_DNA"/>
</dbReference>
<gene>
    <name evidence="2" type="ORF">NEMBOFW57_009756</name>
</gene>
<evidence type="ECO:0000256" key="1">
    <source>
        <dbReference type="SAM" id="MobiDB-lite"/>
    </source>
</evidence>
<dbReference type="Pfam" id="PF23151">
    <property type="entry name" value="NuiA_2"/>
    <property type="match status" value="1"/>
</dbReference>
<evidence type="ECO:0000313" key="2">
    <source>
        <dbReference type="EMBL" id="KAG7285135.1"/>
    </source>
</evidence>
<dbReference type="Proteomes" id="UP001197093">
    <property type="component" value="Unassembled WGS sequence"/>
</dbReference>
<accession>A0AAD4HW86</accession>
<reference evidence="2" key="1">
    <citation type="submission" date="2023-02" db="EMBL/GenBank/DDBJ databases">
        <authorList>
            <person name="Palmer J.M."/>
        </authorList>
    </citation>
    <scope>NUCLEOTIDE SEQUENCE</scope>
    <source>
        <strain evidence="2">FW57</strain>
    </source>
</reference>
<proteinExistence type="predicted"/>